<feature type="domain" description="PAC" evidence="2">
    <location>
        <begin position="337"/>
        <end position="390"/>
    </location>
</feature>
<dbReference type="SMART" id="SM00052">
    <property type="entry name" value="EAL"/>
    <property type="match status" value="1"/>
</dbReference>
<feature type="domain" description="EAL" evidence="3">
    <location>
        <begin position="563"/>
        <end position="817"/>
    </location>
</feature>
<keyword evidence="6" id="KW-1185">Reference proteome</keyword>
<dbReference type="NCBIfam" id="TIGR00254">
    <property type="entry name" value="GGDEF"/>
    <property type="match status" value="1"/>
</dbReference>
<evidence type="ECO:0000313" key="6">
    <source>
        <dbReference type="Proteomes" id="UP001165667"/>
    </source>
</evidence>
<dbReference type="InterPro" id="IPR000160">
    <property type="entry name" value="GGDEF_dom"/>
</dbReference>
<dbReference type="InterPro" id="IPR035919">
    <property type="entry name" value="EAL_sf"/>
</dbReference>
<evidence type="ECO:0000259" key="4">
    <source>
        <dbReference type="PROSITE" id="PS50887"/>
    </source>
</evidence>
<dbReference type="PROSITE" id="PS50887">
    <property type="entry name" value="GGDEF"/>
    <property type="match status" value="1"/>
</dbReference>
<dbReference type="SUPFAM" id="SSF55785">
    <property type="entry name" value="PYP-like sensor domain (PAS domain)"/>
    <property type="match status" value="3"/>
</dbReference>
<dbReference type="InterPro" id="IPR013656">
    <property type="entry name" value="PAS_4"/>
</dbReference>
<reference evidence="5" key="1">
    <citation type="submission" date="2022-05" db="EMBL/GenBank/DDBJ databases">
        <authorList>
            <person name="Pankratov T."/>
        </authorList>
    </citation>
    <scope>NUCLEOTIDE SEQUENCE</scope>
    <source>
        <strain evidence="5">BP6-180914</strain>
    </source>
</reference>
<accession>A0AA42CL83</accession>
<dbReference type="FunFam" id="3.30.450.20:FF:000099">
    <property type="entry name" value="Sensory box sensor histidine kinase"/>
    <property type="match status" value="1"/>
</dbReference>
<evidence type="ECO:0000259" key="1">
    <source>
        <dbReference type="PROSITE" id="PS50112"/>
    </source>
</evidence>
<dbReference type="InterPro" id="IPR001610">
    <property type="entry name" value="PAC"/>
</dbReference>
<name>A0AA42CL83_9HYPH</name>
<dbReference type="InterPro" id="IPR001633">
    <property type="entry name" value="EAL_dom"/>
</dbReference>
<dbReference type="InterPro" id="IPR029787">
    <property type="entry name" value="Nucleotide_cyclase"/>
</dbReference>
<dbReference type="Pfam" id="PF00563">
    <property type="entry name" value="EAL"/>
    <property type="match status" value="1"/>
</dbReference>
<proteinExistence type="predicted"/>
<dbReference type="Proteomes" id="UP001165667">
    <property type="component" value="Unassembled WGS sequence"/>
</dbReference>
<dbReference type="Gene3D" id="2.10.70.100">
    <property type="match status" value="1"/>
</dbReference>
<evidence type="ECO:0000259" key="3">
    <source>
        <dbReference type="PROSITE" id="PS50883"/>
    </source>
</evidence>
<dbReference type="InterPro" id="IPR035965">
    <property type="entry name" value="PAS-like_dom_sf"/>
</dbReference>
<dbReference type="Gene3D" id="3.20.20.450">
    <property type="entry name" value="EAL domain"/>
    <property type="match status" value="1"/>
</dbReference>
<dbReference type="InterPro" id="IPR052155">
    <property type="entry name" value="Biofilm_reg_signaling"/>
</dbReference>
<dbReference type="Pfam" id="PF08447">
    <property type="entry name" value="PAS_3"/>
    <property type="match status" value="2"/>
</dbReference>
<dbReference type="Gene3D" id="3.30.70.270">
    <property type="match status" value="1"/>
</dbReference>
<dbReference type="RefSeq" id="WP_282583374.1">
    <property type="nucleotide sequence ID" value="NZ_JAMOIM010000001.1"/>
</dbReference>
<dbReference type="PROSITE" id="PS50883">
    <property type="entry name" value="EAL"/>
    <property type="match status" value="1"/>
</dbReference>
<dbReference type="PROSITE" id="PS50112">
    <property type="entry name" value="PAS"/>
    <property type="match status" value="1"/>
</dbReference>
<evidence type="ECO:0000313" key="5">
    <source>
        <dbReference type="EMBL" id="MCW6507040.1"/>
    </source>
</evidence>
<dbReference type="Pfam" id="PF00990">
    <property type="entry name" value="GGDEF"/>
    <property type="match status" value="1"/>
</dbReference>
<gene>
    <name evidence="5" type="ORF">M8523_03280</name>
</gene>
<dbReference type="InterPro" id="IPR000700">
    <property type="entry name" value="PAS-assoc_C"/>
</dbReference>
<feature type="domain" description="GGDEF" evidence="4">
    <location>
        <begin position="421"/>
        <end position="554"/>
    </location>
</feature>
<dbReference type="CDD" id="cd00130">
    <property type="entry name" value="PAS"/>
    <property type="match status" value="2"/>
</dbReference>
<dbReference type="InterPro" id="IPR043128">
    <property type="entry name" value="Rev_trsase/Diguanyl_cyclase"/>
</dbReference>
<dbReference type="SMART" id="SM00267">
    <property type="entry name" value="GGDEF"/>
    <property type="match status" value="1"/>
</dbReference>
<dbReference type="SUPFAM" id="SSF141868">
    <property type="entry name" value="EAL domain-like"/>
    <property type="match status" value="1"/>
</dbReference>
<dbReference type="SMART" id="SM00086">
    <property type="entry name" value="PAC"/>
    <property type="match status" value="2"/>
</dbReference>
<dbReference type="PANTHER" id="PTHR44757:SF2">
    <property type="entry name" value="BIOFILM ARCHITECTURE MAINTENANCE PROTEIN MBAA"/>
    <property type="match status" value="1"/>
</dbReference>
<dbReference type="CDD" id="cd01948">
    <property type="entry name" value="EAL"/>
    <property type="match status" value="1"/>
</dbReference>
<dbReference type="SMART" id="SM00091">
    <property type="entry name" value="PAS"/>
    <property type="match status" value="3"/>
</dbReference>
<feature type="domain" description="PAC" evidence="2">
    <location>
        <begin position="209"/>
        <end position="261"/>
    </location>
</feature>
<dbReference type="EMBL" id="JAMOIM010000001">
    <property type="protein sequence ID" value="MCW6507040.1"/>
    <property type="molecule type" value="Genomic_DNA"/>
</dbReference>
<dbReference type="Pfam" id="PF08448">
    <property type="entry name" value="PAS_4"/>
    <property type="match status" value="1"/>
</dbReference>
<dbReference type="NCBIfam" id="TIGR00229">
    <property type="entry name" value="sensory_box"/>
    <property type="match status" value="3"/>
</dbReference>
<evidence type="ECO:0000259" key="2">
    <source>
        <dbReference type="PROSITE" id="PS50113"/>
    </source>
</evidence>
<dbReference type="PANTHER" id="PTHR44757">
    <property type="entry name" value="DIGUANYLATE CYCLASE DGCP"/>
    <property type="match status" value="1"/>
</dbReference>
<feature type="domain" description="PAS" evidence="1">
    <location>
        <begin position="262"/>
        <end position="334"/>
    </location>
</feature>
<dbReference type="CDD" id="cd01949">
    <property type="entry name" value="GGDEF"/>
    <property type="match status" value="1"/>
</dbReference>
<comment type="caution">
    <text evidence="5">The sequence shown here is derived from an EMBL/GenBank/DDBJ whole genome shotgun (WGS) entry which is preliminary data.</text>
</comment>
<sequence length="832" mass="91532">MNSDPVSEVLGAEVLRRVFESSVDCIKLLDRDGIILLVNIGGAYLMDAADPSQLIGRNWLHFWEGATLAAAEAALASARNGHVGRSKGSAPTLKGMMKCWDSLVTPMRGPGGEVEQILVVSRDVTDLHRLNQELELEKRRSDALVEAIAQVVWHSNADQTGASSPDWLSYCGMADREIGSGGWLEAVHPEDRDAVRKVCEAAIVSGEDYENTYRLRHHSGTWRWVTDRVVPVCDESGTRVEWVGLVMDIHDRVLAEKALRESEERLRLAVQSSRVGIWDVDLLDGTRRWSNELKEMMGLAPEAVEDEALLIERVHPDDRNVILDAHRSTFLQTSGLPQVTFRIIRKDNGEIRWIRSCGHAIADEHGHLYRRIGTWQDLTDSVLAEQRLWHAANHDALTLLANRNRFNDVLAAAMTLAESEEPLGLFLVDLDGFKRINDTLGHAAGDLVLRTLAERLRQESPVGATAARLGGDEFAVVAPGLQGTEEANELAAHLNNVLAEPIPHPSGLLRCTASIGIAIFPDGVGEPSDLLKNADLALYQAKKAGPGQHALFNAEMRTAVAHRVAVLRQVGQALMDDAIAPFYQPKIFMESGEIEGFEALLRWNDGSGWQAPAAIEHAFEDPTLAVQLGERMMDRVIADLTGWRKLGLNIGRIAVNVSAAEFSKSDMANRILAKLDRAGLSPGDLDIEVTESVILGTQATHVGHALRRLHTQGVSIALDDFGTGYASLTHLRQYPFDWLKIDRSFVRDLEVDANADAIVSAVIGLAHGMSRRVVAEGVETVSQLDILRRRGCDVVQGYLVSRPMPASRVPAFTRRWVGFDESFRKTTELSCA</sequence>
<dbReference type="InterPro" id="IPR013655">
    <property type="entry name" value="PAS_fold_3"/>
</dbReference>
<dbReference type="PROSITE" id="PS50113">
    <property type="entry name" value="PAC"/>
    <property type="match status" value="2"/>
</dbReference>
<organism evidence="5 6">
    <name type="scientific">Lichenifustis flavocetrariae</name>
    <dbReference type="NCBI Taxonomy" id="2949735"/>
    <lineage>
        <taxon>Bacteria</taxon>
        <taxon>Pseudomonadati</taxon>
        <taxon>Pseudomonadota</taxon>
        <taxon>Alphaproteobacteria</taxon>
        <taxon>Hyphomicrobiales</taxon>
        <taxon>Lichenihabitantaceae</taxon>
        <taxon>Lichenifustis</taxon>
    </lineage>
</organism>
<dbReference type="Gene3D" id="3.30.450.20">
    <property type="entry name" value="PAS domain"/>
    <property type="match status" value="3"/>
</dbReference>
<dbReference type="SUPFAM" id="SSF55073">
    <property type="entry name" value="Nucleotide cyclase"/>
    <property type="match status" value="1"/>
</dbReference>
<dbReference type="AlphaFoldDB" id="A0AA42CL83"/>
<protein>
    <submittedName>
        <fullName evidence="5">EAL domain-containing protein</fullName>
    </submittedName>
</protein>
<dbReference type="InterPro" id="IPR000014">
    <property type="entry name" value="PAS"/>
</dbReference>